<evidence type="ECO:0000256" key="4">
    <source>
        <dbReference type="ARBA" id="ARBA00022801"/>
    </source>
</evidence>
<accession>A0A410PVC8</accession>
<dbReference type="GO" id="GO:0000967">
    <property type="term" value="P:rRNA 5'-end processing"/>
    <property type="evidence" value="ECO:0007669"/>
    <property type="project" value="UniProtKB-UniRule"/>
</dbReference>
<comment type="function">
    <text evidence="5">Could be a nuclease involved in processing of the 5'-end of pre-16S rRNA.</text>
</comment>
<organism evidence="7 8">
    <name type="scientific">Aminipila luticellarii</name>
    <dbReference type="NCBI Taxonomy" id="2507160"/>
    <lineage>
        <taxon>Bacteria</taxon>
        <taxon>Bacillati</taxon>
        <taxon>Bacillota</taxon>
        <taxon>Clostridia</taxon>
        <taxon>Peptostreptococcales</taxon>
        <taxon>Anaerovoracaceae</taxon>
        <taxon>Aminipila</taxon>
    </lineage>
</organism>
<dbReference type="AlphaFoldDB" id="A0A410PVC8"/>
<comment type="subcellular location">
    <subcellularLocation>
        <location evidence="5">Cytoplasm</location>
    </subcellularLocation>
</comment>
<proteinExistence type="inferred from homology"/>
<dbReference type="Proteomes" id="UP000287601">
    <property type="component" value="Chromosome"/>
</dbReference>
<dbReference type="InterPro" id="IPR006641">
    <property type="entry name" value="YqgF/RNaseH-like_dom"/>
</dbReference>
<dbReference type="GO" id="GO:0004518">
    <property type="term" value="F:nuclease activity"/>
    <property type="evidence" value="ECO:0007669"/>
    <property type="project" value="UniProtKB-KW"/>
</dbReference>
<evidence type="ECO:0000313" key="7">
    <source>
        <dbReference type="EMBL" id="QAT42860.1"/>
    </source>
</evidence>
<evidence type="ECO:0000256" key="2">
    <source>
        <dbReference type="ARBA" id="ARBA00022517"/>
    </source>
</evidence>
<dbReference type="OrthoDB" id="9796140at2"/>
<keyword evidence="8" id="KW-1185">Reference proteome</keyword>
<dbReference type="PANTHER" id="PTHR33317">
    <property type="entry name" value="POLYNUCLEOTIDYL TRANSFERASE, RIBONUCLEASE H-LIKE SUPERFAMILY PROTEIN"/>
    <property type="match status" value="1"/>
</dbReference>
<evidence type="ECO:0000256" key="5">
    <source>
        <dbReference type="HAMAP-Rule" id="MF_00651"/>
    </source>
</evidence>
<dbReference type="CDD" id="cd16964">
    <property type="entry name" value="YqgF"/>
    <property type="match status" value="1"/>
</dbReference>
<evidence type="ECO:0000256" key="1">
    <source>
        <dbReference type="ARBA" id="ARBA00022490"/>
    </source>
</evidence>
<evidence type="ECO:0000313" key="8">
    <source>
        <dbReference type="Proteomes" id="UP000287601"/>
    </source>
</evidence>
<dbReference type="EMBL" id="CP035281">
    <property type="protein sequence ID" value="QAT42860.1"/>
    <property type="molecule type" value="Genomic_DNA"/>
</dbReference>
<dbReference type="InterPro" id="IPR005227">
    <property type="entry name" value="YqgF"/>
</dbReference>
<dbReference type="Gene3D" id="3.30.420.140">
    <property type="entry name" value="YqgF/RNase H-like domain"/>
    <property type="match status" value="1"/>
</dbReference>
<dbReference type="SMART" id="SM00732">
    <property type="entry name" value="YqgFc"/>
    <property type="match status" value="1"/>
</dbReference>
<keyword evidence="1 5" id="KW-0963">Cytoplasm</keyword>
<dbReference type="KEGG" id="amij:EQM06_06210"/>
<reference evidence="7 8" key="1">
    <citation type="submission" date="2019-01" db="EMBL/GenBank/DDBJ databases">
        <title>Draft genomes of a novel of Aminipila strains.</title>
        <authorList>
            <person name="Ma S."/>
        </authorList>
    </citation>
    <scope>NUCLEOTIDE SEQUENCE [LARGE SCALE GENOMIC DNA]</scope>
    <source>
        <strain evidence="8">JN-39</strain>
    </source>
</reference>
<keyword evidence="2 5" id="KW-0690">Ribosome biogenesis</keyword>
<protein>
    <recommendedName>
        <fullName evidence="5">Putative pre-16S rRNA nuclease</fullName>
        <ecNumber evidence="5">3.1.-.-</ecNumber>
    </recommendedName>
</protein>
<dbReference type="Pfam" id="PF03652">
    <property type="entry name" value="RuvX"/>
    <property type="match status" value="1"/>
</dbReference>
<evidence type="ECO:0000256" key="3">
    <source>
        <dbReference type="ARBA" id="ARBA00022722"/>
    </source>
</evidence>
<dbReference type="InterPro" id="IPR012337">
    <property type="entry name" value="RNaseH-like_sf"/>
</dbReference>
<dbReference type="RefSeq" id="WP_128745509.1">
    <property type="nucleotide sequence ID" value="NZ_CP035281.1"/>
</dbReference>
<dbReference type="InterPro" id="IPR037027">
    <property type="entry name" value="YqgF/RNaseH-like_dom_sf"/>
</dbReference>
<keyword evidence="4 5" id="KW-0378">Hydrolase</keyword>
<sequence length="149" mass="16723">MRKIALDVGDKTIGVAVSDELLLTANGITTISRVGIRKDAGKIMDYIKEYNCDTVVIGLPKKLDGTDSIQTEKVYEFKTMLENKLRSSGMADIAVVFQDERLTTVMAERILIEADLSRKKRKDVIDKQAAVLILQGYLDKLAFERKQQN</sequence>
<dbReference type="HAMAP" id="MF_00651">
    <property type="entry name" value="Nuclease_YqgF"/>
    <property type="match status" value="1"/>
</dbReference>
<dbReference type="GO" id="GO:0005829">
    <property type="term" value="C:cytosol"/>
    <property type="evidence" value="ECO:0007669"/>
    <property type="project" value="TreeGrafter"/>
</dbReference>
<evidence type="ECO:0000259" key="6">
    <source>
        <dbReference type="SMART" id="SM00732"/>
    </source>
</evidence>
<gene>
    <name evidence="7" type="primary">ruvX</name>
    <name evidence="7" type="ORF">EQM06_06210</name>
</gene>
<name>A0A410PVC8_9FIRM</name>
<keyword evidence="3 5" id="KW-0540">Nuclease</keyword>
<dbReference type="SUPFAM" id="SSF53098">
    <property type="entry name" value="Ribonuclease H-like"/>
    <property type="match status" value="1"/>
</dbReference>
<dbReference type="EC" id="3.1.-.-" evidence="5"/>
<dbReference type="PANTHER" id="PTHR33317:SF4">
    <property type="entry name" value="POLYNUCLEOTIDYL TRANSFERASE, RIBONUCLEASE H-LIKE SUPERFAMILY PROTEIN"/>
    <property type="match status" value="1"/>
</dbReference>
<dbReference type="GO" id="GO:0016788">
    <property type="term" value="F:hydrolase activity, acting on ester bonds"/>
    <property type="evidence" value="ECO:0007669"/>
    <property type="project" value="UniProtKB-UniRule"/>
</dbReference>
<feature type="domain" description="YqgF/RNase H-like" evidence="6">
    <location>
        <begin position="1"/>
        <end position="107"/>
    </location>
</feature>
<dbReference type="NCBIfam" id="TIGR00250">
    <property type="entry name" value="RNAse_H_YqgF"/>
    <property type="match status" value="1"/>
</dbReference>
<comment type="similarity">
    <text evidence="5">Belongs to the YqgF HJR family.</text>
</comment>